<proteinExistence type="predicted"/>
<name>Q6ILC0_DROME</name>
<evidence type="ECO:0000313" key="2">
    <source>
        <dbReference type="EMBL" id="DAA02941.1"/>
    </source>
</evidence>
<feature type="region of interest" description="Disordered" evidence="1">
    <location>
        <begin position="140"/>
        <end position="163"/>
    </location>
</feature>
<evidence type="ECO:0000256" key="1">
    <source>
        <dbReference type="SAM" id="MobiDB-lite"/>
    </source>
</evidence>
<feature type="compositionally biased region" description="Polar residues" evidence="1">
    <location>
        <begin position="144"/>
        <end position="154"/>
    </location>
</feature>
<dbReference type="EMBL" id="BK002096">
    <property type="protein sequence ID" value="DAA02941.1"/>
    <property type="molecule type" value="Genomic_DNA"/>
</dbReference>
<feature type="region of interest" description="Disordered" evidence="1">
    <location>
        <begin position="45"/>
        <end position="69"/>
    </location>
</feature>
<protein>
    <submittedName>
        <fullName evidence="2">HDC09797</fullName>
    </submittedName>
</protein>
<sequence length="203" mass="22264">MLMPARQLETVAGLAKSKGFSYATGGGYFMRHLCIRTVRASNQLYTHPTNQPPTHLSNEPNPSPPNGTHTPVATFAPQLVTSMAFSSIKHGVKRHGLRAQKGELLSSNTAATARHPGNLMVALAQQTDPRTPNYVARDARTLKPPNQNPVQPKRNSGPKLPADRTPCITSHHFRCLLALPLEANTEKNYCLITILIVGYYTNY</sequence>
<organism evidence="2">
    <name type="scientific">Drosophila melanogaster</name>
    <name type="common">Fruit fly</name>
    <dbReference type="NCBI Taxonomy" id="7227"/>
    <lineage>
        <taxon>Eukaryota</taxon>
        <taxon>Metazoa</taxon>
        <taxon>Ecdysozoa</taxon>
        <taxon>Arthropoda</taxon>
        <taxon>Hexapoda</taxon>
        <taxon>Insecta</taxon>
        <taxon>Pterygota</taxon>
        <taxon>Neoptera</taxon>
        <taxon>Endopterygota</taxon>
        <taxon>Diptera</taxon>
        <taxon>Brachycera</taxon>
        <taxon>Muscomorpha</taxon>
        <taxon>Ephydroidea</taxon>
        <taxon>Drosophilidae</taxon>
        <taxon>Drosophila</taxon>
        <taxon>Sophophora</taxon>
    </lineage>
</organism>
<reference evidence="2" key="1">
    <citation type="journal article" date="2003" name="Genome Biol.">
        <title>An integrated gene annotation and transcriptional profiling approach towards the full gene content of the Drosophila genome.</title>
        <authorList>
            <person name="Hild M."/>
            <person name="Beckmann B."/>
            <person name="Haas S.A."/>
            <person name="Koch B."/>
            <person name="Solovyev V."/>
            <person name="Busold C."/>
            <person name="Fellenberg K."/>
            <person name="Boutros M."/>
            <person name="Vingron M."/>
            <person name="Sauer F."/>
            <person name="Hoheisel J.D."/>
            <person name="Paro R."/>
        </authorList>
    </citation>
    <scope>NUCLEOTIDE SEQUENCE</scope>
</reference>
<accession>Q6ILC0</accession>
<dbReference type="AlphaFoldDB" id="Q6ILC0"/>
<gene>
    <name evidence="2" type="ORF">HDC09797</name>
</gene>